<feature type="transmembrane region" description="Helical" evidence="1">
    <location>
        <begin position="12"/>
        <end position="31"/>
    </location>
</feature>
<sequence>MKWLKSEKKPIFISVAMVVFFAAMLSCYYIFQGVFNWTFFSWLIVWIFLLVFTIWNYSTYGRGSNDE</sequence>
<dbReference type="AlphaFoldDB" id="A0A7K2IM96"/>
<evidence type="ECO:0000313" key="3">
    <source>
        <dbReference type="Proteomes" id="UP000467124"/>
    </source>
</evidence>
<keyword evidence="1" id="KW-1133">Transmembrane helix</keyword>
<reference evidence="2 3" key="1">
    <citation type="journal article" date="2019" name="Nat. Commun.">
        <title>The antimicrobial potential of Streptomyces from insect microbiomes.</title>
        <authorList>
            <person name="Chevrette M.G."/>
            <person name="Carlson C.M."/>
            <person name="Ortega H.E."/>
            <person name="Thomas C."/>
            <person name="Ananiev G.E."/>
            <person name="Barns K.J."/>
            <person name="Book A.J."/>
            <person name="Cagnazzo J."/>
            <person name="Carlos C."/>
            <person name="Flanigan W."/>
            <person name="Grubbs K.J."/>
            <person name="Horn H.A."/>
            <person name="Hoffmann F.M."/>
            <person name="Klassen J.L."/>
            <person name="Knack J.J."/>
            <person name="Lewin G.R."/>
            <person name="McDonald B.R."/>
            <person name="Muller L."/>
            <person name="Melo W.G.P."/>
            <person name="Pinto-Tomas A.A."/>
            <person name="Schmitz A."/>
            <person name="Wendt-Pienkowski E."/>
            <person name="Wildman S."/>
            <person name="Zhao M."/>
            <person name="Zhang F."/>
            <person name="Bugni T.S."/>
            <person name="Andes D.R."/>
            <person name="Pupo M.T."/>
            <person name="Currie C.R."/>
        </authorList>
    </citation>
    <scope>NUCLEOTIDE SEQUENCE [LARGE SCALE GENOMIC DNA]</scope>
    <source>
        <strain evidence="2 3">SID5840</strain>
    </source>
</reference>
<name>A0A7K2IM96_9ACTN</name>
<evidence type="ECO:0000256" key="1">
    <source>
        <dbReference type="SAM" id="Phobius"/>
    </source>
</evidence>
<keyword evidence="1" id="KW-0812">Transmembrane</keyword>
<protein>
    <recommendedName>
        <fullName evidence="4">Lipoprotein</fullName>
    </recommendedName>
</protein>
<organism evidence="2 3">
    <name type="scientific">Nocardiopsis alba</name>
    <dbReference type="NCBI Taxonomy" id="53437"/>
    <lineage>
        <taxon>Bacteria</taxon>
        <taxon>Bacillati</taxon>
        <taxon>Actinomycetota</taxon>
        <taxon>Actinomycetes</taxon>
        <taxon>Streptosporangiales</taxon>
        <taxon>Nocardiopsidaceae</taxon>
        <taxon>Nocardiopsis</taxon>
    </lineage>
</organism>
<keyword evidence="1" id="KW-0472">Membrane</keyword>
<dbReference type="Proteomes" id="UP000467124">
    <property type="component" value="Unassembled WGS sequence"/>
</dbReference>
<dbReference type="EMBL" id="WWHY01000001">
    <property type="protein sequence ID" value="MYR31090.1"/>
    <property type="molecule type" value="Genomic_DNA"/>
</dbReference>
<dbReference type="PROSITE" id="PS51257">
    <property type="entry name" value="PROKAR_LIPOPROTEIN"/>
    <property type="match status" value="1"/>
</dbReference>
<gene>
    <name evidence="2" type="ORF">GTW20_02070</name>
</gene>
<evidence type="ECO:0008006" key="4">
    <source>
        <dbReference type="Google" id="ProtNLM"/>
    </source>
</evidence>
<evidence type="ECO:0000313" key="2">
    <source>
        <dbReference type="EMBL" id="MYR31090.1"/>
    </source>
</evidence>
<proteinExistence type="predicted"/>
<dbReference type="RefSeq" id="WP_161110125.1">
    <property type="nucleotide sequence ID" value="NZ_WWHY01000001.1"/>
</dbReference>
<feature type="transmembrane region" description="Helical" evidence="1">
    <location>
        <begin position="37"/>
        <end position="57"/>
    </location>
</feature>
<accession>A0A7K2IM96</accession>
<comment type="caution">
    <text evidence="2">The sequence shown here is derived from an EMBL/GenBank/DDBJ whole genome shotgun (WGS) entry which is preliminary data.</text>
</comment>